<evidence type="ECO:0000313" key="2">
    <source>
        <dbReference type="Proteomes" id="UP000197138"/>
    </source>
</evidence>
<gene>
    <name evidence="1" type="ORF">CDL15_Pgr001315</name>
</gene>
<proteinExistence type="predicted"/>
<sequence length="52" mass="5740">MNIIYVQLCPALPKSKMSTAQESLGVNANVSKLTSIIIGISWMLLKAQEKYN</sequence>
<comment type="caution">
    <text evidence="1">The sequence shown here is derived from an EMBL/GenBank/DDBJ whole genome shotgun (WGS) entry which is preliminary data.</text>
</comment>
<reference evidence="2" key="1">
    <citation type="journal article" date="2017" name="Plant J.">
        <title>The pomegranate (Punica granatum L.) genome and the genomics of punicalagin biosynthesis.</title>
        <authorList>
            <person name="Qin G."/>
            <person name="Xu C."/>
            <person name="Ming R."/>
            <person name="Tang H."/>
            <person name="Guyot R."/>
            <person name="Kramer E.M."/>
            <person name="Hu Y."/>
            <person name="Yi X."/>
            <person name="Qi Y."/>
            <person name="Xu X."/>
            <person name="Gao Z."/>
            <person name="Pan H."/>
            <person name="Jian J."/>
            <person name="Tian Y."/>
            <person name="Yue Z."/>
            <person name="Xu Y."/>
        </authorList>
    </citation>
    <scope>NUCLEOTIDE SEQUENCE [LARGE SCALE GENOMIC DNA]</scope>
    <source>
        <strain evidence="2">cv. Dabenzi</strain>
    </source>
</reference>
<name>A0A218WLS1_PUNGR</name>
<protein>
    <submittedName>
        <fullName evidence="1">Uncharacterized protein</fullName>
    </submittedName>
</protein>
<accession>A0A218WLS1</accession>
<dbReference type="Proteomes" id="UP000197138">
    <property type="component" value="Unassembled WGS sequence"/>
</dbReference>
<dbReference type="AlphaFoldDB" id="A0A218WLS1"/>
<evidence type="ECO:0000313" key="1">
    <source>
        <dbReference type="EMBL" id="OWM73201.1"/>
    </source>
</evidence>
<organism evidence="1 2">
    <name type="scientific">Punica granatum</name>
    <name type="common">Pomegranate</name>
    <dbReference type="NCBI Taxonomy" id="22663"/>
    <lineage>
        <taxon>Eukaryota</taxon>
        <taxon>Viridiplantae</taxon>
        <taxon>Streptophyta</taxon>
        <taxon>Embryophyta</taxon>
        <taxon>Tracheophyta</taxon>
        <taxon>Spermatophyta</taxon>
        <taxon>Magnoliopsida</taxon>
        <taxon>eudicotyledons</taxon>
        <taxon>Gunneridae</taxon>
        <taxon>Pentapetalae</taxon>
        <taxon>rosids</taxon>
        <taxon>malvids</taxon>
        <taxon>Myrtales</taxon>
        <taxon>Lythraceae</taxon>
        <taxon>Punica</taxon>
    </lineage>
</organism>
<dbReference type="EMBL" id="MTKT01003953">
    <property type="protein sequence ID" value="OWM73201.1"/>
    <property type="molecule type" value="Genomic_DNA"/>
</dbReference>